<gene>
    <name evidence="1" type="ORF">SMN809_LOCUS67591</name>
</gene>
<dbReference type="Proteomes" id="UP000676336">
    <property type="component" value="Unassembled WGS sequence"/>
</dbReference>
<dbReference type="AlphaFoldDB" id="A0A8S3H580"/>
<organism evidence="1 2">
    <name type="scientific">Rotaria magnacalcarata</name>
    <dbReference type="NCBI Taxonomy" id="392030"/>
    <lineage>
        <taxon>Eukaryota</taxon>
        <taxon>Metazoa</taxon>
        <taxon>Spiralia</taxon>
        <taxon>Gnathifera</taxon>
        <taxon>Rotifera</taxon>
        <taxon>Eurotatoria</taxon>
        <taxon>Bdelloidea</taxon>
        <taxon>Philodinida</taxon>
        <taxon>Philodinidae</taxon>
        <taxon>Rotaria</taxon>
    </lineage>
</organism>
<evidence type="ECO:0000313" key="2">
    <source>
        <dbReference type="Proteomes" id="UP000676336"/>
    </source>
</evidence>
<name>A0A8S3H580_9BILA</name>
<feature type="non-terminal residue" evidence="1">
    <location>
        <position position="1"/>
    </location>
</feature>
<accession>A0A8S3H580</accession>
<protein>
    <submittedName>
        <fullName evidence="1">Uncharacterized protein</fullName>
    </submittedName>
</protein>
<dbReference type="EMBL" id="CAJOBI010315670">
    <property type="protein sequence ID" value="CAF5176463.1"/>
    <property type="molecule type" value="Genomic_DNA"/>
</dbReference>
<sequence>TDRDSSDPRLGFILLGINDLEFSYLKWLLNNVKKLEVLLHSGSVWRTTQMIWKSFINANFIHQYYLPDQIINLNDFRFYIRADNELS</sequence>
<reference evidence="1" key="1">
    <citation type="submission" date="2021-02" db="EMBL/GenBank/DDBJ databases">
        <authorList>
            <person name="Nowell W R."/>
        </authorList>
    </citation>
    <scope>NUCLEOTIDE SEQUENCE</scope>
</reference>
<comment type="caution">
    <text evidence="1">The sequence shown here is derived from an EMBL/GenBank/DDBJ whole genome shotgun (WGS) entry which is preliminary data.</text>
</comment>
<evidence type="ECO:0000313" key="1">
    <source>
        <dbReference type="EMBL" id="CAF5176463.1"/>
    </source>
</evidence>
<proteinExistence type="predicted"/>